<feature type="compositionally biased region" description="Polar residues" evidence="1">
    <location>
        <begin position="1"/>
        <end position="12"/>
    </location>
</feature>
<dbReference type="Proteomes" id="UP000001194">
    <property type="component" value="Unassembled WGS sequence"/>
</dbReference>
<evidence type="ECO:0000313" key="3">
    <source>
        <dbReference type="Proteomes" id="UP000001194"/>
    </source>
</evidence>
<dbReference type="GeneID" id="6084427"/>
<dbReference type="KEGG" id="lbc:LACBIDRAFT_313234"/>
<organism evidence="3">
    <name type="scientific">Laccaria bicolor (strain S238N-H82 / ATCC MYA-4686)</name>
    <name type="common">Bicoloured deceiver</name>
    <name type="synonym">Laccaria laccata var. bicolor</name>
    <dbReference type="NCBI Taxonomy" id="486041"/>
    <lineage>
        <taxon>Eukaryota</taxon>
        <taxon>Fungi</taxon>
        <taxon>Dikarya</taxon>
        <taxon>Basidiomycota</taxon>
        <taxon>Agaricomycotina</taxon>
        <taxon>Agaricomycetes</taxon>
        <taxon>Agaricomycetidae</taxon>
        <taxon>Agaricales</taxon>
        <taxon>Agaricineae</taxon>
        <taxon>Hydnangiaceae</taxon>
        <taxon>Laccaria</taxon>
    </lineage>
</organism>
<reference evidence="2 3" key="1">
    <citation type="journal article" date="2008" name="Nature">
        <title>The genome of Laccaria bicolor provides insights into mycorrhizal symbiosis.</title>
        <authorList>
            <person name="Martin F."/>
            <person name="Aerts A."/>
            <person name="Ahren D."/>
            <person name="Brun A."/>
            <person name="Danchin E.G.J."/>
            <person name="Duchaussoy F."/>
            <person name="Gibon J."/>
            <person name="Kohler A."/>
            <person name="Lindquist E."/>
            <person name="Pereda V."/>
            <person name="Salamov A."/>
            <person name="Shapiro H.J."/>
            <person name="Wuyts J."/>
            <person name="Blaudez D."/>
            <person name="Buee M."/>
            <person name="Brokstein P."/>
            <person name="Canbaeck B."/>
            <person name="Cohen D."/>
            <person name="Courty P.E."/>
            <person name="Coutinho P.M."/>
            <person name="Delaruelle C."/>
            <person name="Detter J.C."/>
            <person name="Deveau A."/>
            <person name="DiFazio S."/>
            <person name="Duplessis S."/>
            <person name="Fraissinet-Tachet L."/>
            <person name="Lucic E."/>
            <person name="Frey-Klett P."/>
            <person name="Fourrey C."/>
            <person name="Feussner I."/>
            <person name="Gay G."/>
            <person name="Grimwood J."/>
            <person name="Hoegger P.J."/>
            <person name="Jain P."/>
            <person name="Kilaru S."/>
            <person name="Labbe J."/>
            <person name="Lin Y.C."/>
            <person name="Legue V."/>
            <person name="Le Tacon F."/>
            <person name="Marmeisse R."/>
            <person name="Melayah D."/>
            <person name="Montanini B."/>
            <person name="Muratet M."/>
            <person name="Nehls U."/>
            <person name="Niculita-Hirzel H."/>
            <person name="Oudot-Le Secq M.P."/>
            <person name="Peter M."/>
            <person name="Quesneville H."/>
            <person name="Rajashekar B."/>
            <person name="Reich M."/>
            <person name="Rouhier N."/>
            <person name="Schmutz J."/>
            <person name="Yin T."/>
            <person name="Chalot M."/>
            <person name="Henrissat B."/>
            <person name="Kuees U."/>
            <person name="Lucas S."/>
            <person name="Van de Peer Y."/>
            <person name="Podila G.K."/>
            <person name="Polle A."/>
            <person name="Pukkila P.J."/>
            <person name="Richardson P.M."/>
            <person name="Rouze P."/>
            <person name="Sanders I.R."/>
            <person name="Stajich J.E."/>
            <person name="Tunlid A."/>
            <person name="Tuskan G."/>
            <person name="Grigoriev I.V."/>
        </authorList>
    </citation>
    <scope>NUCLEOTIDE SEQUENCE [LARGE SCALE GENOMIC DNA]</scope>
    <source>
        <strain evidence="3">S238N-H82 / ATCC MYA-4686</strain>
    </source>
</reference>
<sequence length="73" mass="8302">MTSIYFETPQSSKEQESLDEGGKVAERDIDSASMPIARVVPINAKFRRERVDSDETSAENLMKRPLELWASWA</sequence>
<dbReference type="AlphaFoldDB" id="B0DXU8"/>
<gene>
    <name evidence="2" type="ORF">LACBIDRAFT_313234</name>
</gene>
<protein>
    <submittedName>
        <fullName evidence="2">Predicted protein</fullName>
    </submittedName>
</protein>
<accession>B0DXU8</accession>
<feature type="region of interest" description="Disordered" evidence="1">
    <location>
        <begin position="1"/>
        <end position="30"/>
    </location>
</feature>
<keyword evidence="3" id="KW-1185">Reference proteome</keyword>
<proteinExistence type="predicted"/>
<dbReference type="EMBL" id="DS547148">
    <property type="protein sequence ID" value="EDR00526.1"/>
    <property type="molecule type" value="Genomic_DNA"/>
</dbReference>
<feature type="compositionally biased region" description="Basic and acidic residues" evidence="1">
    <location>
        <begin position="13"/>
        <end position="30"/>
    </location>
</feature>
<name>B0DXU8_LACBS</name>
<evidence type="ECO:0000313" key="2">
    <source>
        <dbReference type="EMBL" id="EDR00526.1"/>
    </source>
</evidence>
<evidence type="ECO:0000256" key="1">
    <source>
        <dbReference type="SAM" id="MobiDB-lite"/>
    </source>
</evidence>
<dbReference type="RefSeq" id="XP_001888753.1">
    <property type="nucleotide sequence ID" value="XM_001888718.1"/>
</dbReference>
<dbReference type="InParanoid" id="B0DXU8"/>
<dbReference type="HOGENOM" id="CLU_2705247_0_0_1"/>